<dbReference type="FunFam" id="3.30.70.580:FF:000002">
    <property type="entry name" value="tRNA pseudouridine synthase"/>
    <property type="match status" value="1"/>
</dbReference>
<evidence type="ECO:0000256" key="5">
    <source>
        <dbReference type="PIRSR" id="PIRSR641708-1"/>
    </source>
</evidence>
<dbReference type="GO" id="GO:0009982">
    <property type="term" value="F:pseudouridine synthase activity"/>
    <property type="evidence" value="ECO:0007669"/>
    <property type="project" value="InterPro"/>
</dbReference>
<evidence type="ECO:0000259" key="8">
    <source>
        <dbReference type="Pfam" id="PF01416"/>
    </source>
</evidence>
<dbReference type="InterPro" id="IPR020095">
    <property type="entry name" value="PsdUridine_synth_TruA_C"/>
</dbReference>
<protein>
    <recommendedName>
        <fullName evidence="8">Pseudouridine synthase I TruA alpha/beta domain-containing protein</fullName>
    </recommendedName>
</protein>
<feature type="domain" description="Pseudouridine synthase I TruA alpha/beta" evidence="8">
    <location>
        <begin position="310"/>
        <end position="414"/>
    </location>
</feature>
<feature type="compositionally biased region" description="Basic residues" evidence="7">
    <location>
        <begin position="75"/>
        <end position="86"/>
    </location>
</feature>
<sequence>MKRDSPCEPAAQNVNPDKKPKLDEPNTAGLNAATSTVISDSRTQVDSPGSPSAVADPTTTESNAKDAEDSTPSSSKRKNKSRGSRGRGRDQRARTDRNAERKVGWASRGTRNEDGQPIDEGGEKAPRLPKKKVAVLIGFCGTGEQREEGTNTIENTLFAAMVKAGAVSKDNSDDPVKVNFQRAARTDAGVHAAGNVVSLKMITEPPDTPDLVAKLNELLPPEIRVWTFMRATNPFNSRACDSRVYEYMFPSSALLPPMPGTPMERHTRPEILDPNGPDWGYWTRPDATRSETMRAWRVGRGQFEALKESAKLYEGTHKFHNFTIGLEHSDPSALRYMMSIDVKEPYVLDGIEWISIMYHGQSFMLHQRKMTTLLIFASRTGTPAASLIPQTFNPPKLLIPKAPALGLLLQEPRFGTYNKHTFNPPKLLIPKAPALGLLLQEPRFGTYNKHVLEENELAAGRGQGDRVLGYEQRKRSTGCSQLG</sequence>
<accession>A0A8H2XPK9</accession>
<evidence type="ECO:0000256" key="7">
    <source>
        <dbReference type="SAM" id="MobiDB-lite"/>
    </source>
</evidence>
<dbReference type="AlphaFoldDB" id="A0A8H2XPK9"/>
<proteinExistence type="inferred from homology"/>
<evidence type="ECO:0000256" key="6">
    <source>
        <dbReference type="PIRSR" id="PIRSR641708-2"/>
    </source>
</evidence>
<reference evidence="9" key="1">
    <citation type="submission" date="2021-01" db="EMBL/GenBank/DDBJ databases">
        <authorList>
            <person name="Kaushik A."/>
        </authorList>
    </citation>
    <scope>NUCLEOTIDE SEQUENCE</scope>
    <source>
        <strain evidence="9">AG3-T5</strain>
    </source>
</reference>
<name>A0A8H2XPK9_9AGAM</name>
<feature type="active site" description="Nucleophile" evidence="5">
    <location>
        <position position="187"/>
    </location>
</feature>
<dbReference type="GO" id="GO:0031119">
    <property type="term" value="P:tRNA pseudouridine synthesis"/>
    <property type="evidence" value="ECO:0007669"/>
    <property type="project" value="InterPro"/>
</dbReference>
<dbReference type="Gene3D" id="3.30.70.660">
    <property type="entry name" value="Pseudouridine synthase I, catalytic domain, C-terminal subdomain"/>
    <property type="match status" value="1"/>
</dbReference>
<dbReference type="GO" id="GO:0003723">
    <property type="term" value="F:RNA binding"/>
    <property type="evidence" value="ECO:0007669"/>
    <property type="project" value="InterPro"/>
</dbReference>
<dbReference type="GO" id="GO:0005634">
    <property type="term" value="C:nucleus"/>
    <property type="evidence" value="ECO:0007669"/>
    <property type="project" value="TreeGrafter"/>
</dbReference>
<evidence type="ECO:0000256" key="2">
    <source>
        <dbReference type="ARBA" id="ARBA00022694"/>
    </source>
</evidence>
<organism evidence="9 10">
    <name type="scientific">Rhizoctonia solani</name>
    <dbReference type="NCBI Taxonomy" id="456999"/>
    <lineage>
        <taxon>Eukaryota</taxon>
        <taxon>Fungi</taxon>
        <taxon>Dikarya</taxon>
        <taxon>Basidiomycota</taxon>
        <taxon>Agaricomycotina</taxon>
        <taxon>Agaricomycetes</taxon>
        <taxon>Cantharellales</taxon>
        <taxon>Ceratobasidiaceae</taxon>
        <taxon>Rhizoctonia</taxon>
    </lineage>
</organism>
<feature type="compositionally biased region" description="Polar residues" evidence="7">
    <location>
        <begin position="28"/>
        <end position="50"/>
    </location>
</feature>
<dbReference type="GO" id="GO:1990481">
    <property type="term" value="P:mRNA pseudouridine synthesis"/>
    <property type="evidence" value="ECO:0007669"/>
    <property type="project" value="TreeGrafter"/>
</dbReference>
<dbReference type="PANTHER" id="PTHR11142:SF4">
    <property type="entry name" value="PSEUDOURIDYLATE SYNTHASE 1 HOMOLOG"/>
    <property type="match status" value="1"/>
</dbReference>
<evidence type="ECO:0000313" key="9">
    <source>
        <dbReference type="EMBL" id="CAE6431998.1"/>
    </source>
</evidence>
<dbReference type="PANTHER" id="PTHR11142">
    <property type="entry name" value="PSEUDOURIDYLATE SYNTHASE"/>
    <property type="match status" value="1"/>
</dbReference>
<comment type="caution">
    <text evidence="9">The sequence shown here is derived from an EMBL/GenBank/DDBJ whole genome shotgun (WGS) entry which is preliminary data.</text>
</comment>
<dbReference type="InterPro" id="IPR001406">
    <property type="entry name" value="PsdUridine_synth_TruA"/>
</dbReference>
<dbReference type="Pfam" id="PF01416">
    <property type="entry name" value="PseudoU_synth_1"/>
    <property type="match status" value="1"/>
</dbReference>
<feature type="binding site" evidence="6">
    <location>
        <position position="245"/>
    </location>
    <ligand>
        <name>substrate</name>
    </ligand>
</feature>
<feature type="compositionally biased region" description="Basic and acidic residues" evidence="7">
    <location>
        <begin position="87"/>
        <end position="103"/>
    </location>
</feature>
<dbReference type="Proteomes" id="UP000663841">
    <property type="component" value="Unassembled WGS sequence"/>
</dbReference>
<dbReference type="InterPro" id="IPR041708">
    <property type="entry name" value="PUS1/PUS2-like"/>
</dbReference>
<keyword evidence="3" id="KW-0413">Isomerase</keyword>
<dbReference type="InterPro" id="IPR020103">
    <property type="entry name" value="PsdUridine_synth_cat_dom_sf"/>
</dbReference>
<evidence type="ECO:0000313" key="10">
    <source>
        <dbReference type="Proteomes" id="UP000663841"/>
    </source>
</evidence>
<keyword evidence="2" id="KW-0819">tRNA processing</keyword>
<gene>
    <name evidence="9" type="ORF">RDB_LOCUS66512</name>
</gene>
<dbReference type="CDD" id="cd02568">
    <property type="entry name" value="PseudoU_synth_PUS1_PUS2"/>
    <property type="match status" value="1"/>
</dbReference>
<feature type="region of interest" description="Disordered" evidence="7">
    <location>
        <begin position="1"/>
        <end position="126"/>
    </location>
</feature>
<comment type="catalytic activity">
    <reaction evidence="4">
        <text>a uridine in tRNA = a pseudouridine in tRNA</text>
        <dbReference type="Rhea" id="RHEA:54572"/>
        <dbReference type="Rhea" id="RHEA-COMP:13339"/>
        <dbReference type="Rhea" id="RHEA-COMP:13934"/>
        <dbReference type="ChEBI" id="CHEBI:65314"/>
        <dbReference type="ChEBI" id="CHEBI:65315"/>
    </reaction>
</comment>
<dbReference type="NCBIfam" id="TIGR00071">
    <property type="entry name" value="hisT_truA"/>
    <property type="match status" value="1"/>
</dbReference>
<evidence type="ECO:0000256" key="1">
    <source>
        <dbReference type="ARBA" id="ARBA00009375"/>
    </source>
</evidence>
<dbReference type="InterPro" id="IPR020097">
    <property type="entry name" value="PsdUridine_synth_TruA_a/b_dom"/>
</dbReference>
<dbReference type="InterPro" id="IPR020094">
    <property type="entry name" value="TruA/RsuA/RluB/E/F_N"/>
</dbReference>
<evidence type="ECO:0000256" key="3">
    <source>
        <dbReference type="ARBA" id="ARBA00023235"/>
    </source>
</evidence>
<dbReference type="EMBL" id="CAJMWW010000084">
    <property type="protein sequence ID" value="CAE6431998.1"/>
    <property type="molecule type" value="Genomic_DNA"/>
</dbReference>
<evidence type="ECO:0000256" key="4">
    <source>
        <dbReference type="ARBA" id="ARBA00036943"/>
    </source>
</evidence>
<dbReference type="Gene3D" id="3.30.70.580">
    <property type="entry name" value="Pseudouridine synthase I, catalytic domain, N-terminal subdomain"/>
    <property type="match status" value="1"/>
</dbReference>
<dbReference type="SUPFAM" id="SSF55120">
    <property type="entry name" value="Pseudouridine synthase"/>
    <property type="match status" value="1"/>
</dbReference>
<comment type="similarity">
    <text evidence="1">Belongs to the tRNA pseudouridine synthase TruA family.</text>
</comment>